<comment type="caution">
    <text evidence="2">The sequence shown here is derived from an EMBL/GenBank/DDBJ whole genome shotgun (WGS) entry which is preliminary data.</text>
</comment>
<dbReference type="InterPro" id="IPR032710">
    <property type="entry name" value="NTF2-like_dom_sf"/>
</dbReference>
<dbReference type="Proteomes" id="UP000481033">
    <property type="component" value="Unassembled WGS sequence"/>
</dbReference>
<keyword evidence="3" id="KW-1185">Reference proteome</keyword>
<dbReference type="AlphaFoldDB" id="A0A6M0RPB5"/>
<dbReference type="SUPFAM" id="SSF54427">
    <property type="entry name" value="NTF2-like"/>
    <property type="match status" value="1"/>
</dbReference>
<gene>
    <name evidence="2" type="ORF">DXZ20_20595</name>
</gene>
<dbReference type="RefSeq" id="WP_163700217.1">
    <property type="nucleotide sequence ID" value="NZ_QXHD01000004.1"/>
</dbReference>
<dbReference type="EMBL" id="QXHD01000004">
    <property type="protein sequence ID" value="NEZ57999.1"/>
    <property type="molecule type" value="Genomic_DNA"/>
</dbReference>
<protein>
    <submittedName>
        <fullName evidence="2">Nuclear transport factor 2 family protein</fullName>
    </submittedName>
</protein>
<organism evidence="2 3">
    <name type="scientific">Adonisia turfae CCMR0081</name>
    <dbReference type="NCBI Taxonomy" id="2292702"/>
    <lineage>
        <taxon>Bacteria</taxon>
        <taxon>Bacillati</taxon>
        <taxon>Cyanobacteriota</taxon>
        <taxon>Adonisia</taxon>
        <taxon>Adonisia turfae</taxon>
    </lineage>
</organism>
<evidence type="ECO:0000313" key="2">
    <source>
        <dbReference type="EMBL" id="NEZ57999.1"/>
    </source>
</evidence>
<dbReference type="InterPro" id="IPR037401">
    <property type="entry name" value="SnoaL-like"/>
</dbReference>
<sequence length="139" mass="15296">MAKEHANVTLLKRLDEYLDNSNIAGASGLFSKEFVWHFFNSQLPDMQGDYLGVEGLQAFFEKLAVMTGGTFRVEPVAIIPIGDELVVTHVQDTMTMDGQSIKLDAVVVWRIVNGYIAEAWDIPAIHTIHAPEPPIATAA</sequence>
<reference evidence="2 3" key="1">
    <citation type="journal article" date="2020" name="Microb. Ecol.">
        <title>Ecogenomics of the Marine Benthic Filamentous Cyanobacterium Adonisia.</title>
        <authorList>
            <person name="Walter J.M."/>
            <person name="Coutinho F.H."/>
            <person name="Leomil L."/>
            <person name="Hargreaves P.I."/>
            <person name="Campeao M.E."/>
            <person name="Vieira V.V."/>
            <person name="Silva B.S."/>
            <person name="Fistarol G.O."/>
            <person name="Salomon P.S."/>
            <person name="Sawabe T."/>
            <person name="Mino S."/>
            <person name="Hosokawa M."/>
            <person name="Miyashita H."/>
            <person name="Maruyama F."/>
            <person name="van Verk M.C."/>
            <person name="Dutilh B.E."/>
            <person name="Thompson C.C."/>
            <person name="Thompson F.L."/>
        </authorList>
    </citation>
    <scope>NUCLEOTIDE SEQUENCE [LARGE SCALE GENOMIC DNA]</scope>
    <source>
        <strain evidence="2 3">CCMR0081</strain>
    </source>
</reference>
<feature type="domain" description="SnoaL-like" evidence="1">
    <location>
        <begin position="16"/>
        <end position="118"/>
    </location>
</feature>
<name>A0A6M0RPB5_9CYAN</name>
<dbReference type="Pfam" id="PF12680">
    <property type="entry name" value="SnoaL_2"/>
    <property type="match status" value="1"/>
</dbReference>
<evidence type="ECO:0000313" key="3">
    <source>
        <dbReference type="Proteomes" id="UP000481033"/>
    </source>
</evidence>
<evidence type="ECO:0000259" key="1">
    <source>
        <dbReference type="Pfam" id="PF12680"/>
    </source>
</evidence>
<dbReference type="Gene3D" id="3.10.450.50">
    <property type="match status" value="1"/>
</dbReference>
<accession>A0A6M0RPB5</accession>
<proteinExistence type="predicted"/>